<evidence type="ECO:0000256" key="1">
    <source>
        <dbReference type="SAM" id="MobiDB-lite"/>
    </source>
</evidence>
<name>A0A4R6U5V8_9BURK</name>
<comment type="caution">
    <text evidence="2">The sequence shown here is derived from an EMBL/GenBank/DDBJ whole genome shotgun (WGS) entry which is preliminary data.</text>
</comment>
<keyword evidence="3" id="KW-1185">Reference proteome</keyword>
<evidence type="ECO:0000313" key="3">
    <source>
        <dbReference type="Proteomes" id="UP000295510"/>
    </source>
</evidence>
<evidence type="ECO:0000313" key="2">
    <source>
        <dbReference type="EMBL" id="TDQ38424.1"/>
    </source>
</evidence>
<dbReference type="EMBL" id="SNYL01000021">
    <property type="protein sequence ID" value="TDQ38424.1"/>
    <property type="molecule type" value="Genomic_DNA"/>
</dbReference>
<dbReference type="Pfam" id="PF11749">
    <property type="entry name" value="DUF3305"/>
    <property type="match status" value="1"/>
</dbReference>
<protein>
    <submittedName>
        <fullName evidence="2">Uncharacterized protein DUF3305</fullName>
    </submittedName>
</protein>
<feature type="region of interest" description="Disordered" evidence="1">
    <location>
        <begin position="167"/>
        <end position="206"/>
    </location>
</feature>
<dbReference type="Proteomes" id="UP000295510">
    <property type="component" value="Unassembled WGS sequence"/>
</dbReference>
<dbReference type="AlphaFoldDB" id="A0A4R6U5V8"/>
<sequence length="206" mass="22813">MAMDAPQETVGAIYPAIEVGVIMRREPVIGPMSRWQSTRWVLADVVLHEALPALSLAGAAEAGGPIPIEPEAGASPATSHWLYPGFEVTLHRDDAEGYYLNLTAPQPCFWVLWRLDHEQGDDAFPQPLIVTVSYHDAGRWLDAQERVDQVPAPPSVIDWMARFTQQHYQPEPKRRKRPASFQPLTDRFGNPVCITTDKARGGAGHG</sequence>
<reference evidence="2 3" key="1">
    <citation type="submission" date="2019-03" db="EMBL/GenBank/DDBJ databases">
        <title>Genomic Encyclopedia of Type Strains, Phase IV (KMG-IV): sequencing the most valuable type-strain genomes for metagenomic binning, comparative biology and taxonomic classification.</title>
        <authorList>
            <person name="Goeker M."/>
        </authorList>
    </citation>
    <scope>NUCLEOTIDE SEQUENCE [LARGE SCALE GENOMIC DNA]</scope>
    <source>
        <strain evidence="2 3">DSM 19605</strain>
    </source>
</reference>
<organism evidence="2 3">
    <name type="scientific">Tepidicella xavieri</name>
    <dbReference type="NCBI Taxonomy" id="360241"/>
    <lineage>
        <taxon>Bacteria</taxon>
        <taxon>Pseudomonadati</taxon>
        <taxon>Pseudomonadota</taxon>
        <taxon>Betaproteobacteria</taxon>
        <taxon>Burkholderiales</taxon>
        <taxon>Tepidicella</taxon>
    </lineage>
</organism>
<gene>
    <name evidence="2" type="ORF">DFR43_12130</name>
</gene>
<dbReference type="InterPro" id="IPR021736">
    <property type="entry name" value="DUF3305"/>
</dbReference>
<dbReference type="RefSeq" id="WP_245988935.1">
    <property type="nucleotide sequence ID" value="NZ_SNYL01000021.1"/>
</dbReference>
<accession>A0A4R6U5V8</accession>
<proteinExistence type="predicted"/>